<reference evidence="3" key="1">
    <citation type="submission" date="2022-06" db="EMBL/GenBank/DDBJ databases">
        <title>Solitalea sp. MAHUQ-68 isolated from rhizospheric soil.</title>
        <authorList>
            <person name="Huq M.A."/>
        </authorList>
    </citation>
    <scope>NUCLEOTIDE SEQUENCE</scope>
    <source>
        <strain evidence="3">MAHUQ-68</strain>
    </source>
</reference>
<evidence type="ECO:0000259" key="2">
    <source>
        <dbReference type="Pfam" id="PF01433"/>
    </source>
</evidence>
<dbReference type="InterPro" id="IPR014782">
    <property type="entry name" value="Peptidase_M1_dom"/>
</dbReference>
<evidence type="ECO:0000313" key="3">
    <source>
        <dbReference type="EMBL" id="MCO4292278.1"/>
    </source>
</evidence>
<dbReference type="Proteomes" id="UP001155182">
    <property type="component" value="Unassembled WGS sequence"/>
</dbReference>
<dbReference type="GO" id="GO:0008270">
    <property type="term" value="F:zinc ion binding"/>
    <property type="evidence" value="ECO:0007669"/>
    <property type="project" value="InterPro"/>
</dbReference>
<evidence type="ECO:0000256" key="1">
    <source>
        <dbReference type="SAM" id="SignalP"/>
    </source>
</evidence>
<dbReference type="GO" id="GO:0008237">
    <property type="term" value="F:metallopeptidase activity"/>
    <property type="evidence" value="ECO:0007669"/>
    <property type="project" value="InterPro"/>
</dbReference>
<dbReference type="InterPro" id="IPR027268">
    <property type="entry name" value="Peptidase_M4/M1_CTD_sf"/>
</dbReference>
<name>A0A9X2F5F6_9SPHI</name>
<feature type="chain" id="PRO_5040960829" evidence="1">
    <location>
        <begin position="24"/>
        <end position="638"/>
    </location>
</feature>
<dbReference type="Gene3D" id="1.10.390.10">
    <property type="entry name" value="Neutral Protease Domain 2"/>
    <property type="match status" value="1"/>
</dbReference>
<dbReference type="RefSeq" id="WP_252586566.1">
    <property type="nucleotide sequence ID" value="NZ_JAMWYS010000024.1"/>
</dbReference>
<accession>A0A9X2F5F6</accession>
<dbReference type="CDD" id="cd09604">
    <property type="entry name" value="M1_APN_like"/>
    <property type="match status" value="1"/>
</dbReference>
<evidence type="ECO:0000313" key="4">
    <source>
        <dbReference type="Proteomes" id="UP001155182"/>
    </source>
</evidence>
<feature type="domain" description="Peptidase M1 membrane alanine aminopeptidase" evidence="2">
    <location>
        <begin position="380"/>
        <end position="532"/>
    </location>
</feature>
<keyword evidence="4" id="KW-1185">Reference proteome</keyword>
<dbReference type="Pfam" id="PF01433">
    <property type="entry name" value="Peptidase_M1"/>
    <property type="match status" value="1"/>
</dbReference>
<dbReference type="EMBL" id="JAMWYS010000024">
    <property type="protein sequence ID" value="MCO4292278.1"/>
    <property type="molecule type" value="Genomic_DNA"/>
</dbReference>
<dbReference type="AlphaFoldDB" id="A0A9X2F5F6"/>
<comment type="caution">
    <text evidence="3">The sequence shown here is derived from an EMBL/GenBank/DDBJ whole genome shotgun (WGS) entry which is preliminary data.</text>
</comment>
<keyword evidence="1" id="KW-0732">Signal</keyword>
<protein>
    <submittedName>
        <fullName evidence="3">M1 family metallopeptidase</fullName>
    </submittedName>
</protein>
<gene>
    <name evidence="3" type="ORF">NF867_05315</name>
</gene>
<sequence>MKLYKVCLSGILAFAALNANSQALYQTAIIKSAFEKGTRAVNGKPGANYWQNKADYKIKMNFDPQTKVLSGEETITYFNNSPDALSRLIIRLYPDFYKKGIERNTQIDPKDENEGVVIDFLKINEEQISDLQNNKKAARYGTNLMVTPATAVAAKSENTLVIKWHYTVNTGSQQRTGAIDATSYFIAYSFPRLSVYDDINGWDTWSYKGTQEFYNDFGNYEVEVTAPKNFIVWATGELQNGYENLSTTVTERLKLAATTNKTVHVIDSTDYKKNNVFSANPTGSWKFKATNVSDFAFALSDHYLWDASSVLADSVTKRRVMVNTTYNKIHHDYFEVQDIANKSVELMSHVYPAVPFPFPQITVVDGTDQMEYPMMVNDNPSPNRKYAVQLTTHEIFHSYFPFYMGINETQYAWMDEGWASIGETVLSALLGEPEDEGIYSKTRYEKVSGTDLDVPLITNTKNYDGFAYVTNSYGKGALSYHVLRDMLGDKLFFKALHQYMNDWNGKHPTPYDYFNSINNTTGKNLNWFWKPWFFEWVYPDLAVQNVSVDTKGQTSIVIENKGGLPVPIHLVIKLENGKEVVKHFTAESWATGNTEFVAKGFFDAKVKSVTIGDEFTPDKIRDNNKWEAGQVTKQGSLK</sequence>
<proteinExistence type="predicted"/>
<dbReference type="SUPFAM" id="SSF55486">
    <property type="entry name" value="Metalloproteases ('zincins'), catalytic domain"/>
    <property type="match status" value="1"/>
</dbReference>
<organism evidence="3 4">
    <name type="scientific">Solitalea agri</name>
    <dbReference type="NCBI Taxonomy" id="2953739"/>
    <lineage>
        <taxon>Bacteria</taxon>
        <taxon>Pseudomonadati</taxon>
        <taxon>Bacteroidota</taxon>
        <taxon>Sphingobacteriia</taxon>
        <taxon>Sphingobacteriales</taxon>
        <taxon>Sphingobacteriaceae</taxon>
        <taxon>Solitalea</taxon>
    </lineage>
</organism>
<feature type="signal peptide" evidence="1">
    <location>
        <begin position="1"/>
        <end position="23"/>
    </location>
</feature>